<evidence type="ECO:0000256" key="1">
    <source>
        <dbReference type="ARBA" id="ARBA00010641"/>
    </source>
</evidence>
<comment type="caution">
    <text evidence="7">The sequence shown here is derived from an EMBL/GenBank/DDBJ whole genome shotgun (WGS) entry which is preliminary data.</text>
</comment>
<proteinExistence type="inferred from homology"/>
<dbReference type="Gene3D" id="1.10.10.10">
    <property type="entry name" value="Winged helix-like DNA-binding domain superfamily/Winged helix DNA-binding domain"/>
    <property type="match status" value="1"/>
</dbReference>
<dbReference type="PANTHER" id="PTHR43133">
    <property type="entry name" value="RNA POLYMERASE ECF-TYPE SIGMA FACTO"/>
    <property type="match status" value="1"/>
</dbReference>
<accession>A0A2V1JXP3</accession>
<comment type="similarity">
    <text evidence="1">Belongs to the sigma-70 factor family. ECF subfamily.</text>
</comment>
<dbReference type="InterPro" id="IPR013325">
    <property type="entry name" value="RNA_pol_sigma_r2"/>
</dbReference>
<name>A0A2V1JXP3_9BURK</name>
<keyword evidence="8" id="KW-1185">Reference proteome</keyword>
<evidence type="ECO:0000313" key="7">
    <source>
        <dbReference type="EMBL" id="PWF20908.1"/>
    </source>
</evidence>
<dbReference type="SUPFAM" id="SSF88659">
    <property type="entry name" value="Sigma3 and sigma4 domains of RNA polymerase sigma factors"/>
    <property type="match status" value="1"/>
</dbReference>
<evidence type="ECO:0000259" key="6">
    <source>
        <dbReference type="Pfam" id="PF08281"/>
    </source>
</evidence>
<dbReference type="InterPro" id="IPR036388">
    <property type="entry name" value="WH-like_DNA-bd_sf"/>
</dbReference>
<evidence type="ECO:0000256" key="3">
    <source>
        <dbReference type="ARBA" id="ARBA00023082"/>
    </source>
</evidence>
<dbReference type="EMBL" id="QETA01000010">
    <property type="protein sequence ID" value="PWF20908.1"/>
    <property type="molecule type" value="Genomic_DNA"/>
</dbReference>
<dbReference type="AlphaFoldDB" id="A0A2V1JXP3"/>
<keyword evidence="3" id="KW-0731">Sigma factor</keyword>
<evidence type="ECO:0000256" key="2">
    <source>
        <dbReference type="ARBA" id="ARBA00023015"/>
    </source>
</evidence>
<dbReference type="RefSeq" id="WP_109063208.1">
    <property type="nucleotide sequence ID" value="NZ_QETA01000010.1"/>
</dbReference>
<feature type="domain" description="RNA polymerase sigma factor 70 region 4 type 2" evidence="6">
    <location>
        <begin position="118"/>
        <end position="170"/>
    </location>
</feature>
<protein>
    <submittedName>
        <fullName evidence="7">RNA polymerase subunit sigma</fullName>
    </submittedName>
</protein>
<feature type="domain" description="RNA polymerase sigma-70 region 2" evidence="5">
    <location>
        <begin position="22"/>
        <end position="87"/>
    </location>
</feature>
<evidence type="ECO:0000313" key="8">
    <source>
        <dbReference type="Proteomes" id="UP000245212"/>
    </source>
</evidence>
<dbReference type="GO" id="GO:0003677">
    <property type="term" value="F:DNA binding"/>
    <property type="evidence" value="ECO:0007669"/>
    <property type="project" value="InterPro"/>
</dbReference>
<dbReference type="PANTHER" id="PTHR43133:SF63">
    <property type="entry name" value="RNA POLYMERASE SIGMA FACTOR FECI-RELATED"/>
    <property type="match status" value="1"/>
</dbReference>
<dbReference type="InterPro" id="IPR007627">
    <property type="entry name" value="RNA_pol_sigma70_r2"/>
</dbReference>
<dbReference type="InterPro" id="IPR013249">
    <property type="entry name" value="RNA_pol_sigma70_r4_t2"/>
</dbReference>
<dbReference type="InterPro" id="IPR013324">
    <property type="entry name" value="RNA_pol_sigma_r3/r4-like"/>
</dbReference>
<keyword evidence="4" id="KW-0804">Transcription</keyword>
<dbReference type="InterPro" id="IPR039425">
    <property type="entry name" value="RNA_pol_sigma-70-like"/>
</dbReference>
<dbReference type="Proteomes" id="UP000245212">
    <property type="component" value="Unassembled WGS sequence"/>
</dbReference>
<evidence type="ECO:0000256" key="4">
    <source>
        <dbReference type="ARBA" id="ARBA00023163"/>
    </source>
</evidence>
<dbReference type="SUPFAM" id="SSF88946">
    <property type="entry name" value="Sigma2 domain of RNA polymerase sigma factors"/>
    <property type="match status" value="1"/>
</dbReference>
<sequence>MTASQSLPDTERAVRDRLLARLYAQDHPWLLGRLYDRLRNREDAEDIAGEAFSQLVGSPLLEHVNEPRALLTTVAKRVMWKLWRRRELEAAWLESLRCQAAGYAPSAQEQMEIMQALQCVDAILQDLPHKARVAFVYSQVDGMRHAEIAAELQVSVSTVRYYIAQGMRRCVAAQVRP</sequence>
<keyword evidence="2" id="KW-0805">Transcription regulation</keyword>
<dbReference type="Pfam" id="PF04542">
    <property type="entry name" value="Sigma70_r2"/>
    <property type="match status" value="1"/>
</dbReference>
<dbReference type="GO" id="GO:0006352">
    <property type="term" value="P:DNA-templated transcription initiation"/>
    <property type="evidence" value="ECO:0007669"/>
    <property type="project" value="InterPro"/>
</dbReference>
<gene>
    <name evidence="7" type="ORF">DD235_16340</name>
</gene>
<dbReference type="Pfam" id="PF08281">
    <property type="entry name" value="Sigma70_r4_2"/>
    <property type="match status" value="1"/>
</dbReference>
<reference evidence="8" key="1">
    <citation type="submission" date="2018-05" db="EMBL/GenBank/DDBJ databases">
        <authorList>
            <person name="Li Y."/>
        </authorList>
    </citation>
    <scope>NUCLEOTIDE SEQUENCE [LARGE SCALE GENOMIC DNA]</scope>
    <source>
        <strain evidence="8">3d-2-2</strain>
    </source>
</reference>
<dbReference type="Gene3D" id="1.10.1740.10">
    <property type="match status" value="1"/>
</dbReference>
<dbReference type="GO" id="GO:0016987">
    <property type="term" value="F:sigma factor activity"/>
    <property type="evidence" value="ECO:0007669"/>
    <property type="project" value="UniProtKB-KW"/>
</dbReference>
<organism evidence="7 8">
    <name type="scientific">Corticimicrobacter populi</name>
    <dbReference type="NCBI Taxonomy" id="2175229"/>
    <lineage>
        <taxon>Bacteria</taxon>
        <taxon>Pseudomonadati</taxon>
        <taxon>Pseudomonadota</taxon>
        <taxon>Betaproteobacteria</taxon>
        <taxon>Burkholderiales</taxon>
        <taxon>Alcaligenaceae</taxon>
        <taxon>Corticimicrobacter</taxon>
    </lineage>
</organism>
<evidence type="ECO:0000259" key="5">
    <source>
        <dbReference type="Pfam" id="PF04542"/>
    </source>
</evidence>